<dbReference type="InterPro" id="IPR001633">
    <property type="entry name" value="EAL_dom"/>
</dbReference>
<dbReference type="RefSeq" id="WP_036311755.1">
    <property type="nucleotide sequence ID" value="NZ_JRQD01000001.1"/>
</dbReference>
<organism evidence="6 7">
    <name type="scientific">Methylophaga thiooxydans</name>
    <dbReference type="NCBI Taxonomy" id="392484"/>
    <lineage>
        <taxon>Bacteria</taxon>
        <taxon>Pseudomonadati</taxon>
        <taxon>Pseudomonadota</taxon>
        <taxon>Gammaproteobacteria</taxon>
        <taxon>Thiotrichales</taxon>
        <taxon>Piscirickettsiaceae</taxon>
        <taxon>Methylophaga</taxon>
    </lineage>
</organism>
<feature type="domain" description="GGDEF" evidence="5">
    <location>
        <begin position="312"/>
        <end position="445"/>
    </location>
</feature>
<dbReference type="InterPro" id="IPR000014">
    <property type="entry name" value="PAS"/>
</dbReference>
<dbReference type="STRING" id="392484.LP43_0583"/>
<evidence type="ECO:0000259" key="3">
    <source>
        <dbReference type="PROSITE" id="PS50112"/>
    </source>
</evidence>
<dbReference type="PROSITE" id="PS50883">
    <property type="entry name" value="EAL"/>
    <property type="match status" value="1"/>
</dbReference>
<feature type="domain" description="PAS" evidence="3">
    <location>
        <begin position="155"/>
        <end position="198"/>
    </location>
</feature>
<evidence type="ECO:0000256" key="2">
    <source>
        <dbReference type="SAM" id="Phobius"/>
    </source>
</evidence>
<gene>
    <name evidence="6" type="ORF">LP43_0583</name>
</gene>
<evidence type="ECO:0000256" key="1">
    <source>
        <dbReference type="ARBA" id="ARBA00001946"/>
    </source>
</evidence>
<dbReference type="PROSITE" id="PS50112">
    <property type="entry name" value="PAS"/>
    <property type="match status" value="1"/>
</dbReference>
<dbReference type="InterPro" id="IPR043128">
    <property type="entry name" value="Rev_trsase/Diguanyl_cyclase"/>
</dbReference>
<dbReference type="CDD" id="cd01949">
    <property type="entry name" value="GGDEF"/>
    <property type="match status" value="1"/>
</dbReference>
<dbReference type="CDD" id="cd00130">
    <property type="entry name" value="PAS"/>
    <property type="match status" value="1"/>
</dbReference>
<dbReference type="Proteomes" id="UP000029999">
    <property type="component" value="Unassembled WGS sequence"/>
</dbReference>
<comment type="caution">
    <text evidence="6">The sequence shown here is derived from an EMBL/GenBank/DDBJ whole genome shotgun (WGS) entry which is preliminary data.</text>
</comment>
<feature type="transmembrane region" description="Helical" evidence="2">
    <location>
        <begin position="21"/>
        <end position="39"/>
    </location>
</feature>
<evidence type="ECO:0000259" key="4">
    <source>
        <dbReference type="PROSITE" id="PS50883"/>
    </source>
</evidence>
<proteinExistence type="predicted"/>
<dbReference type="SUPFAM" id="SSF141868">
    <property type="entry name" value="EAL domain-like"/>
    <property type="match status" value="1"/>
</dbReference>
<dbReference type="EMBL" id="JRQD01000001">
    <property type="protein sequence ID" value="KGM08160.1"/>
    <property type="molecule type" value="Genomic_DNA"/>
</dbReference>
<dbReference type="NCBIfam" id="TIGR00229">
    <property type="entry name" value="sensory_box"/>
    <property type="match status" value="1"/>
</dbReference>
<reference evidence="6 7" key="1">
    <citation type="submission" date="2014-09" db="EMBL/GenBank/DDBJ databases">
        <authorList>
            <person name="Grob C."/>
            <person name="Taubert M."/>
            <person name="Howat A.M."/>
            <person name="Burns O.J."/>
            <person name="Dixon J.L."/>
            <person name="Chen Y."/>
            <person name="Murrell J.C."/>
        </authorList>
    </citation>
    <scope>NUCLEOTIDE SEQUENCE [LARGE SCALE GENOMIC DNA]</scope>
    <source>
        <strain evidence="6">L4</strain>
    </source>
</reference>
<dbReference type="InterPro" id="IPR029787">
    <property type="entry name" value="Nucleotide_cyclase"/>
</dbReference>
<dbReference type="Gene3D" id="3.30.450.20">
    <property type="entry name" value="PAS domain"/>
    <property type="match status" value="1"/>
</dbReference>
<evidence type="ECO:0000313" key="6">
    <source>
        <dbReference type="EMBL" id="KGM08160.1"/>
    </source>
</evidence>
<dbReference type="PANTHER" id="PTHR44757">
    <property type="entry name" value="DIGUANYLATE CYCLASE DGCP"/>
    <property type="match status" value="1"/>
</dbReference>
<dbReference type="Pfam" id="PF00563">
    <property type="entry name" value="EAL"/>
    <property type="match status" value="1"/>
</dbReference>
<dbReference type="AlphaFoldDB" id="A0A0A0BJW0"/>
<dbReference type="InterPro" id="IPR000160">
    <property type="entry name" value="GGDEF_dom"/>
</dbReference>
<evidence type="ECO:0000313" key="7">
    <source>
        <dbReference type="Proteomes" id="UP000029999"/>
    </source>
</evidence>
<dbReference type="SMART" id="SM00267">
    <property type="entry name" value="GGDEF"/>
    <property type="match status" value="1"/>
</dbReference>
<dbReference type="NCBIfam" id="TIGR00254">
    <property type="entry name" value="GGDEF"/>
    <property type="match status" value="1"/>
</dbReference>
<feature type="transmembrane region" description="Helical" evidence="2">
    <location>
        <begin position="51"/>
        <end position="70"/>
    </location>
</feature>
<feature type="domain" description="EAL" evidence="4">
    <location>
        <begin position="456"/>
        <end position="710"/>
    </location>
</feature>
<dbReference type="GO" id="GO:0003824">
    <property type="term" value="F:catalytic activity"/>
    <property type="evidence" value="ECO:0007669"/>
    <property type="project" value="UniProtKB-ARBA"/>
</dbReference>
<evidence type="ECO:0000259" key="5">
    <source>
        <dbReference type="PROSITE" id="PS50887"/>
    </source>
</evidence>
<comment type="cofactor">
    <cofactor evidence="1">
        <name>Mg(2+)</name>
        <dbReference type="ChEBI" id="CHEBI:18420"/>
    </cofactor>
</comment>
<dbReference type="PANTHER" id="PTHR44757:SF2">
    <property type="entry name" value="BIOFILM ARCHITECTURE MAINTENANCE PROTEIN MBAA"/>
    <property type="match status" value="1"/>
</dbReference>
<dbReference type="SUPFAM" id="SSF55785">
    <property type="entry name" value="PYP-like sensor domain (PAS domain)"/>
    <property type="match status" value="1"/>
</dbReference>
<dbReference type="SUPFAM" id="SSF55073">
    <property type="entry name" value="Nucleotide cyclase"/>
    <property type="match status" value="1"/>
</dbReference>
<dbReference type="FunFam" id="3.30.70.270:FF:000001">
    <property type="entry name" value="Diguanylate cyclase domain protein"/>
    <property type="match status" value="1"/>
</dbReference>
<name>A0A0A0BJW0_9GAMM</name>
<dbReference type="InterPro" id="IPR035919">
    <property type="entry name" value="EAL_sf"/>
</dbReference>
<dbReference type="Pfam" id="PF00990">
    <property type="entry name" value="GGDEF"/>
    <property type="match status" value="1"/>
</dbReference>
<dbReference type="InterPro" id="IPR035965">
    <property type="entry name" value="PAS-like_dom_sf"/>
</dbReference>
<dbReference type="Gene3D" id="3.20.20.450">
    <property type="entry name" value="EAL domain"/>
    <property type="match status" value="1"/>
</dbReference>
<dbReference type="SMART" id="SM00052">
    <property type="entry name" value="EAL"/>
    <property type="match status" value="1"/>
</dbReference>
<accession>A0A0A0BJW0</accession>
<dbReference type="CDD" id="cd01948">
    <property type="entry name" value="EAL"/>
    <property type="match status" value="1"/>
</dbReference>
<sequence length="727" mass="82695">MAKFARNSLQWNAAIKTFISVLLAGIMTLVVSSYLLYTHLDPDSSEFFEILTYYALAGVVLLIFAALFAMSHYQALARPLENFERITHALPLLSAKKYNEARQIFETVQGDKRLKEIGELQAASIQLSNVLEQLDGNVNQRTKMLHTTNTELRGERDFVKNLLDTAQLIILTIDEEFKVTMFNDYGEKITGFSEKEVLLSDAARFFPAGNWIEAETFFRELFAGNIQIAQQESELIDREGRIRQISWLHSRLENNAQHPVLMSVGLDMTDKKEAEKRIVWMAEHDPLTDLCNRRKFIEEFEKSLRTAIRYKHNNALLYLDLDQFKDINDTSGHSAGDELLKEVAKTLKRVTRFTDLVARLGGDEFAVLMPETDEVGAVVLAKKIQAELQKIQLEYGNVKHKISSSIGIVNYPVHDASIHELMGFSDLAMYKAKSAGKNTYHIFSADDQTREQLETRVFWKHKIEDALENNLFVLHYQPILNIENNVIQHYEVLIRMREPGSGQIRMPGKFIEIAEQVGLIQSIDHFVIQQGIKHLSRLQKQGLKVKFAINLSGSVVDAPVLLPFLKRLLKKYELDPSGLIFEVTETAAVSNLHQAKLMMTAVKALGCQFSLDDFGVGFASFNYMRQLPIDIIKIDGIFIKDLDKNADDQLFVKALIDVAKGLGKKTIAEFVENKDILTLLRQYGVDYAQGYHIGRPEPKIHDDQNWQPPEDDIPMQIKIKQDTSSAS</sequence>
<dbReference type="PROSITE" id="PS50887">
    <property type="entry name" value="GGDEF"/>
    <property type="match status" value="1"/>
</dbReference>
<keyword evidence="2" id="KW-0812">Transmembrane</keyword>
<protein>
    <submittedName>
        <fullName evidence="6">Diguanylate cyclase/phosphodiesterase (GGDEF &amp; EAL domains) with PAS/PAC sensor(S)</fullName>
    </submittedName>
</protein>
<dbReference type="InterPro" id="IPR052155">
    <property type="entry name" value="Biofilm_reg_signaling"/>
</dbReference>
<keyword evidence="2" id="KW-1133">Transmembrane helix</keyword>
<keyword evidence="2" id="KW-0472">Membrane</keyword>
<dbReference type="Gene3D" id="3.30.70.270">
    <property type="match status" value="1"/>
</dbReference>